<keyword evidence="10 15" id="KW-0156">Chromatin regulator</keyword>
<dbReference type="RefSeq" id="XP_025362327.1">
    <property type="nucleotide sequence ID" value="XM_025506130.1"/>
</dbReference>
<comment type="similarity">
    <text evidence="4 15">Belongs to the BRE1 family.</text>
</comment>
<organism evidence="19 20">
    <name type="scientific">Jaminaea rosea</name>
    <dbReference type="NCBI Taxonomy" id="1569628"/>
    <lineage>
        <taxon>Eukaryota</taxon>
        <taxon>Fungi</taxon>
        <taxon>Dikarya</taxon>
        <taxon>Basidiomycota</taxon>
        <taxon>Ustilaginomycotina</taxon>
        <taxon>Exobasidiomycetes</taxon>
        <taxon>Microstromatales</taxon>
        <taxon>Microstromatales incertae sedis</taxon>
        <taxon>Jaminaea</taxon>
    </lineage>
</organism>
<feature type="compositionally biased region" description="Basic and acidic residues" evidence="17">
    <location>
        <begin position="772"/>
        <end position="782"/>
    </location>
</feature>
<dbReference type="EMBL" id="KZ819667">
    <property type="protein sequence ID" value="PWN27715.1"/>
    <property type="molecule type" value="Genomic_DNA"/>
</dbReference>
<dbReference type="PANTHER" id="PTHR23163">
    <property type="entry name" value="RING FINGER PROTEIN-RELATED"/>
    <property type="match status" value="1"/>
</dbReference>
<dbReference type="InterPro" id="IPR013956">
    <property type="entry name" value="E3_ubiquit_lig_Bre1"/>
</dbReference>
<dbReference type="STRING" id="1569628.A0A316UX69"/>
<feature type="coiled-coil region" evidence="16">
    <location>
        <begin position="72"/>
        <end position="106"/>
    </location>
</feature>
<comment type="pathway">
    <text evidence="3 15">Protein modification; protein ubiquitination.</text>
</comment>
<dbReference type="Pfam" id="PF08647">
    <property type="entry name" value="BRE1"/>
    <property type="match status" value="1"/>
</dbReference>
<dbReference type="InterPro" id="IPR058643">
    <property type="entry name" value="BRE1-like_CC"/>
</dbReference>
<feature type="coiled-coil region" evidence="16">
    <location>
        <begin position="367"/>
        <end position="423"/>
    </location>
</feature>
<dbReference type="Pfam" id="PF26095">
    <property type="entry name" value="CC_Bre1"/>
    <property type="match status" value="1"/>
</dbReference>
<evidence type="ECO:0000256" key="8">
    <source>
        <dbReference type="ARBA" id="ARBA00022786"/>
    </source>
</evidence>
<evidence type="ECO:0000256" key="4">
    <source>
        <dbReference type="ARBA" id="ARBA00005555"/>
    </source>
</evidence>
<comment type="function">
    <text evidence="13">E3 ubiquitin-protein ligase that mediates monoubiquitination of histone H2B to form H2BK123ub1. H2BK123ub1 gives a specific tag for epigenetic transcriptional activation and is also a prerequisite for H3K4me and H3K79me formation.</text>
</comment>
<dbReference type="GO" id="GO:0016567">
    <property type="term" value="P:protein ubiquitination"/>
    <property type="evidence" value="ECO:0007669"/>
    <property type="project" value="UniProtKB-UniRule"/>
</dbReference>
<dbReference type="Pfam" id="PF00097">
    <property type="entry name" value="zf-C3HC4"/>
    <property type="match status" value="1"/>
</dbReference>
<evidence type="ECO:0000313" key="20">
    <source>
        <dbReference type="Proteomes" id="UP000245884"/>
    </source>
</evidence>
<protein>
    <recommendedName>
        <fullName evidence="15">E3 ubiquitin protein ligase</fullName>
        <ecNumber evidence="15">2.3.2.27</ecNumber>
    </recommendedName>
</protein>
<dbReference type="InterPro" id="IPR018957">
    <property type="entry name" value="Znf_C3HC4_RING-type"/>
</dbReference>
<feature type="compositionally biased region" description="Low complexity" evidence="17">
    <location>
        <begin position="17"/>
        <end position="31"/>
    </location>
</feature>
<evidence type="ECO:0000256" key="9">
    <source>
        <dbReference type="ARBA" id="ARBA00022833"/>
    </source>
</evidence>
<evidence type="ECO:0000256" key="7">
    <source>
        <dbReference type="ARBA" id="ARBA00022771"/>
    </source>
</evidence>
<feature type="compositionally biased region" description="Low complexity" evidence="17">
    <location>
        <begin position="784"/>
        <end position="801"/>
    </location>
</feature>
<dbReference type="SMART" id="SM00184">
    <property type="entry name" value="RING"/>
    <property type="match status" value="1"/>
</dbReference>
<accession>A0A316UX69</accession>
<evidence type="ECO:0000256" key="17">
    <source>
        <dbReference type="SAM" id="MobiDB-lite"/>
    </source>
</evidence>
<proteinExistence type="inferred from homology"/>
<evidence type="ECO:0000256" key="1">
    <source>
        <dbReference type="ARBA" id="ARBA00000900"/>
    </source>
</evidence>
<dbReference type="PROSITE" id="PS50089">
    <property type="entry name" value="ZF_RING_2"/>
    <property type="match status" value="1"/>
</dbReference>
<keyword evidence="5 15" id="KW-0808">Transferase</keyword>
<dbReference type="AlphaFoldDB" id="A0A316UX69"/>
<keyword evidence="11 15" id="KW-0175">Coiled coil</keyword>
<dbReference type="Gene3D" id="3.30.40.10">
    <property type="entry name" value="Zinc/RING finger domain, C3HC4 (zinc finger)"/>
    <property type="match status" value="1"/>
</dbReference>
<comment type="catalytic activity">
    <reaction evidence="1 15">
        <text>S-ubiquitinyl-[E2 ubiquitin-conjugating enzyme]-L-cysteine + [acceptor protein]-L-lysine = [E2 ubiquitin-conjugating enzyme]-L-cysteine + N(6)-ubiquitinyl-[acceptor protein]-L-lysine.</text>
        <dbReference type="EC" id="2.3.2.27"/>
    </reaction>
</comment>
<evidence type="ECO:0000256" key="14">
    <source>
        <dbReference type="PROSITE-ProRule" id="PRU00175"/>
    </source>
</evidence>
<feature type="coiled-coil region" evidence="16">
    <location>
        <begin position="184"/>
        <end position="338"/>
    </location>
</feature>
<dbReference type="GO" id="GO:0006325">
    <property type="term" value="P:chromatin organization"/>
    <property type="evidence" value="ECO:0007669"/>
    <property type="project" value="UniProtKB-KW"/>
</dbReference>
<keyword evidence="12 15" id="KW-0539">Nucleus</keyword>
<dbReference type="UniPathway" id="UPA00143"/>
<reference evidence="19 20" key="1">
    <citation type="journal article" date="2018" name="Mol. Biol. Evol.">
        <title>Broad Genomic Sampling Reveals a Smut Pathogenic Ancestry of the Fungal Clade Ustilaginomycotina.</title>
        <authorList>
            <person name="Kijpornyongpan T."/>
            <person name="Mondo S.J."/>
            <person name="Barry K."/>
            <person name="Sandor L."/>
            <person name="Lee J."/>
            <person name="Lipzen A."/>
            <person name="Pangilinan J."/>
            <person name="LaButti K."/>
            <person name="Hainaut M."/>
            <person name="Henrissat B."/>
            <person name="Grigoriev I.V."/>
            <person name="Spatafora J.W."/>
            <person name="Aime M.C."/>
        </authorList>
    </citation>
    <scope>NUCLEOTIDE SEQUENCE [LARGE SCALE GENOMIC DNA]</scope>
    <source>
        <strain evidence="19 20">MCA 5214</strain>
    </source>
</reference>
<evidence type="ECO:0000256" key="11">
    <source>
        <dbReference type="ARBA" id="ARBA00023054"/>
    </source>
</evidence>
<evidence type="ECO:0000256" key="3">
    <source>
        <dbReference type="ARBA" id="ARBA00004906"/>
    </source>
</evidence>
<evidence type="ECO:0000256" key="6">
    <source>
        <dbReference type="ARBA" id="ARBA00022723"/>
    </source>
</evidence>
<dbReference type="GO" id="GO:0008270">
    <property type="term" value="F:zinc ion binding"/>
    <property type="evidence" value="ECO:0007669"/>
    <property type="project" value="UniProtKB-KW"/>
</dbReference>
<evidence type="ECO:0000256" key="12">
    <source>
        <dbReference type="ARBA" id="ARBA00023242"/>
    </source>
</evidence>
<evidence type="ECO:0000256" key="5">
    <source>
        <dbReference type="ARBA" id="ARBA00022679"/>
    </source>
</evidence>
<evidence type="ECO:0000256" key="15">
    <source>
        <dbReference type="RuleBase" id="RU365038"/>
    </source>
</evidence>
<sequence length="869" mass="96355">MAAAMMMDNRKRPLEGSASQYASSSDPSPAAKRLQVERSPSSSGLNGIHAPPPQAEDDEENPAYKGLEAYRKEAIFRQLREAQRDLARSNRRARSLQQAVVDVEERTGAFNHFWDLLVEDITVLFSRDDAVESHRSALFDVIPFTAGQPSKSAFSASMQERGNAVRAVLSRLASVAPQSQSPEVAELQSRCHQLADEASLLRQKSLSAEEQLRKTSEDIAELTESLRRAERKVDRLQSRSVQLSERPSTKAEEEAEKAKLEAAEAEHKAALQRKEAADVSANGSAAVTAAAVNGEQSGANREELEQAQALAQTRLEESESLRSEVIQLRQQCEKLQLDLHRIPEERTRETSLYRDLHGHFTHAQQELERFKGIHDAIESENVELREKRLEFQAAAQREGTSVADQLREQLKLRDADLVRLRTERDGLLWDVADRKQREGVKFAQCDEMKKLVAAKDTRIETLRSEVRRLQMTLAAQAGNDKLLEQLKNQQQQPAESSAVAGESHSGSNGRHGEDVELIASLMARLKAAEETFADLKRQLDARSSSTSEADLLAKVSNLEAQLNSLTVILGKSSAEGEEAVSGEEVATRLRSQESRISQLTSELAAANESTTALCDEVEKLSRAYSDMDAQSRSKIMDLSRMEDKVLRLTMEKAKADNKYFGAARAKDGVEGELRTAKRTVEAQGSALEGMKRAEEGFKVQATMHEREVTQLRRIVAACQQRQAEVERDLAAARAREHDAVQARRGVEERLNAALAEAEQEKGKRQRLAESQSKLERDAERAKKAAATAAAKASSSSSGSAGGAAEEIDFLQTLLRCSSCKDRYRDKILDKCKHTFCSPCLESRVATRQRKCPHCAASFAVSDVQPLYFQ</sequence>
<dbReference type="EC" id="2.3.2.27" evidence="15"/>
<keyword evidence="8 15" id="KW-0833">Ubl conjugation pathway</keyword>
<dbReference type="PROSITE" id="PS00518">
    <property type="entry name" value="ZF_RING_1"/>
    <property type="match status" value="1"/>
</dbReference>
<dbReference type="CDD" id="cd16499">
    <property type="entry name" value="RING-HC_Bre1-like"/>
    <property type="match status" value="1"/>
</dbReference>
<dbReference type="GeneID" id="37027953"/>
<evidence type="ECO:0000313" key="19">
    <source>
        <dbReference type="EMBL" id="PWN27715.1"/>
    </source>
</evidence>
<dbReference type="GO" id="GO:0061630">
    <property type="term" value="F:ubiquitin protein ligase activity"/>
    <property type="evidence" value="ECO:0007669"/>
    <property type="project" value="UniProtKB-EC"/>
</dbReference>
<dbReference type="PANTHER" id="PTHR23163:SF0">
    <property type="entry name" value="E3 UBIQUITIN-PROTEIN LIGASE BRE1"/>
    <property type="match status" value="1"/>
</dbReference>
<dbReference type="InterPro" id="IPR001841">
    <property type="entry name" value="Znf_RING"/>
</dbReference>
<keyword evidence="6 15" id="KW-0479">Metal-binding</keyword>
<dbReference type="OrthoDB" id="10266039at2759"/>
<dbReference type="InterPro" id="IPR017907">
    <property type="entry name" value="Znf_RING_CS"/>
</dbReference>
<dbReference type="InterPro" id="IPR013083">
    <property type="entry name" value="Znf_RING/FYVE/PHD"/>
</dbReference>
<keyword evidence="7 14" id="KW-0863">Zinc-finger</keyword>
<evidence type="ECO:0000256" key="2">
    <source>
        <dbReference type="ARBA" id="ARBA00004123"/>
    </source>
</evidence>
<dbReference type="SUPFAM" id="SSF57850">
    <property type="entry name" value="RING/U-box"/>
    <property type="match status" value="1"/>
</dbReference>
<dbReference type="GO" id="GO:0033503">
    <property type="term" value="C:HULC complex"/>
    <property type="evidence" value="ECO:0007669"/>
    <property type="project" value="TreeGrafter"/>
</dbReference>
<dbReference type="GO" id="GO:0005634">
    <property type="term" value="C:nucleus"/>
    <property type="evidence" value="ECO:0007669"/>
    <property type="project" value="UniProtKB-SubCell"/>
</dbReference>
<feature type="region of interest" description="Disordered" evidence="17">
    <location>
        <begin position="756"/>
        <end position="801"/>
    </location>
</feature>
<comment type="subcellular location">
    <subcellularLocation>
        <location evidence="2 15">Nucleus</location>
    </subcellularLocation>
</comment>
<feature type="region of interest" description="Disordered" evidence="17">
    <location>
        <begin position="1"/>
        <end position="63"/>
    </location>
</feature>
<evidence type="ECO:0000256" key="16">
    <source>
        <dbReference type="SAM" id="Coils"/>
    </source>
</evidence>
<evidence type="ECO:0000256" key="13">
    <source>
        <dbReference type="ARBA" id="ARBA00059679"/>
    </source>
</evidence>
<feature type="domain" description="RING-type" evidence="18">
    <location>
        <begin position="816"/>
        <end position="854"/>
    </location>
</feature>
<feature type="region of interest" description="Disordered" evidence="17">
    <location>
        <begin position="487"/>
        <end position="511"/>
    </location>
</feature>
<keyword evidence="20" id="KW-1185">Reference proteome</keyword>
<name>A0A316UX69_9BASI</name>
<evidence type="ECO:0000259" key="18">
    <source>
        <dbReference type="PROSITE" id="PS50089"/>
    </source>
</evidence>
<dbReference type="Proteomes" id="UP000245884">
    <property type="component" value="Unassembled WGS sequence"/>
</dbReference>
<evidence type="ECO:0000256" key="10">
    <source>
        <dbReference type="ARBA" id="ARBA00022853"/>
    </source>
</evidence>
<keyword evidence="9 15" id="KW-0862">Zinc</keyword>
<gene>
    <name evidence="19" type="ORF">BDZ90DRAFT_232119</name>
</gene>